<keyword evidence="4" id="KW-0175">Coiled coil</keyword>
<organism evidence="5 6">
    <name type="scientific">Naematelia encephala</name>
    <dbReference type="NCBI Taxonomy" id="71784"/>
    <lineage>
        <taxon>Eukaryota</taxon>
        <taxon>Fungi</taxon>
        <taxon>Dikarya</taxon>
        <taxon>Basidiomycota</taxon>
        <taxon>Agaricomycotina</taxon>
        <taxon>Tremellomycetes</taxon>
        <taxon>Tremellales</taxon>
        <taxon>Naemateliaceae</taxon>
        <taxon>Naematelia</taxon>
    </lineage>
</organism>
<dbReference type="Pfam" id="PF09766">
    <property type="entry name" value="FmiP_Thoc5"/>
    <property type="match status" value="1"/>
</dbReference>
<name>A0A1Y2BEV6_9TREE</name>
<evidence type="ECO:0000256" key="4">
    <source>
        <dbReference type="SAM" id="Coils"/>
    </source>
</evidence>
<accession>A0A1Y2BEV6</accession>
<dbReference type="EMBL" id="MCFC01000006">
    <property type="protein sequence ID" value="ORY33372.1"/>
    <property type="molecule type" value="Genomic_DNA"/>
</dbReference>
<comment type="caution">
    <text evidence="5">The sequence shown here is derived from an EMBL/GenBank/DDBJ whole genome shotgun (WGS) entry which is preliminary data.</text>
</comment>
<comment type="subcellular location">
    <subcellularLocation>
        <location evidence="1">Nucleus</location>
    </subcellularLocation>
</comment>
<keyword evidence="6" id="KW-1185">Reference proteome</keyword>
<reference evidence="5 6" key="1">
    <citation type="submission" date="2016-07" db="EMBL/GenBank/DDBJ databases">
        <title>Pervasive Adenine N6-methylation of Active Genes in Fungi.</title>
        <authorList>
            <consortium name="DOE Joint Genome Institute"/>
            <person name="Mondo S.J."/>
            <person name="Dannebaum R.O."/>
            <person name="Kuo R.C."/>
            <person name="Labutti K."/>
            <person name="Haridas S."/>
            <person name="Kuo A."/>
            <person name="Salamov A."/>
            <person name="Ahrendt S.R."/>
            <person name="Lipzen A."/>
            <person name="Sullivan W."/>
            <person name="Andreopoulos W.B."/>
            <person name="Clum A."/>
            <person name="Lindquist E."/>
            <person name="Daum C."/>
            <person name="Ramamoorthy G.K."/>
            <person name="Gryganskyi A."/>
            <person name="Culley D."/>
            <person name="Magnuson J.K."/>
            <person name="James T.Y."/>
            <person name="O'Malley M.A."/>
            <person name="Stajich J.E."/>
            <person name="Spatafora J.W."/>
            <person name="Visel A."/>
            <person name="Grigoriev I.V."/>
        </authorList>
    </citation>
    <scope>NUCLEOTIDE SEQUENCE [LARGE SCALE GENOMIC DNA]</scope>
    <source>
        <strain evidence="5 6">68-887.2</strain>
    </source>
</reference>
<evidence type="ECO:0000313" key="6">
    <source>
        <dbReference type="Proteomes" id="UP000193986"/>
    </source>
</evidence>
<evidence type="ECO:0000256" key="1">
    <source>
        <dbReference type="ARBA" id="ARBA00004123"/>
    </source>
</evidence>
<dbReference type="InParanoid" id="A0A1Y2BEV6"/>
<evidence type="ECO:0000313" key="5">
    <source>
        <dbReference type="EMBL" id="ORY33372.1"/>
    </source>
</evidence>
<proteinExistence type="inferred from homology"/>
<sequence>MALPSSIGPPAANDPLVVLPLPAQLPSPYPPDFDPLLDALQSYIANPSQCPIPVQVLTSQMRQLTRRSHVLLNAARVGTSDARAELDELDVDLRTVEYERDRVATAIDRCENYIPSYHQLNIVFSEEAGDLDDSGSDSHVRIISQLEQELADIERREAILAQLIKDRDALVKAKKEIKLKFDAADVHLTNYAKSTSAVGSKLRDVGDVAPIYPA</sequence>
<comment type="similarity">
    <text evidence="2">Belongs to the THOC5 family.</text>
</comment>
<evidence type="ECO:0008006" key="7">
    <source>
        <dbReference type="Google" id="ProtNLM"/>
    </source>
</evidence>
<gene>
    <name evidence="5" type="ORF">BCR39DRAFT_519489</name>
</gene>
<protein>
    <recommendedName>
        <fullName evidence="7">Fms-interacting protein-domain-containing protein</fullName>
    </recommendedName>
</protein>
<dbReference type="InterPro" id="IPR019163">
    <property type="entry name" value="THO_Thoc5"/>
</dbReference>
<dbReference type="OrthoDB" id="20582at2759"/>
<dbReference type="Proteomes" id="UP000193986">
    <property type="component" value="Unassembled WGS sequence"/>
</dbReference>
<evidence type="ECO:0000256" key="3">
    <source>
        <dbReference type="ARBA" id="ARBA00023242"/>
    </source>
</evidence>
<dbReference type="STRING" id="71784.A0A1Y2BEV6"/>
<dbReference type="GO" id="GO:0005634">
    <property type="term" value="C:nucleus"/>
    <property type="evidence" value="ECO:0007669"/>
    <property type="project" value="UniProtKB-SubCell"/>
</dbReference>
<keyword evidence="3" id="KW-0539">Nucleus</keyword>
<dbReference type="AlphaFoldDB" id="A0A1Y2BEV6"/>
<evidence type="ECO:0000256" key="2">
    <source>
        <dbReference type="ARBA" id="ARBA00008044"/>
    </source>
</evidence>
<feature type="coiled-coil region" evidence="4">
    <location>
        <begin position="136"/>
        <end position="163"/>
    </location>
</feature>